<proteinExistence type="predicted"/>
<dbReference type="SUPFAM" id="SSF56726">
    <property type="entry name" value="DNA topoisomerase IV, alpha subunit"/>
    <property type="match status" value="1"/>
</dbReference>
<dbReference type="InterPro" id="IPR036078">
    <property type="entry name" value="Spo11/TopoVI_A_sf"/>
</dbReference>
<dbReference type="EMBL" id="BSOR01000006">
    <property type="protein sequence ID" value="GLR62874.1"/>
    <property type="molecule type" value="Genomic_DNA"/>
</dbReference>
<evidence type="ECO:0000259" key="1">
    <source>
        <dbReference type="Pfam" id="PF23947"/>
    </source>
</evidence>
<name>A0ABQ5ZRU5_9GAMM</name>
<evidence type="ECO:0000313" key="3">
    <source>
        <dbReference type="Proteomes" id="UP001156682"/>
    </source>
</evidence>
<gene>
    <name evidence="2" type="ORF">GCM10007878_03090</name>
</gene>
<reference evidence="3" key="1">
    <citation type="journal article" date="2019" name="Int. J. Syst. Evol. Microbiol.">
        <title>The Global Catalogue of Microorganisms (GCM) 10K type strain sequencing project: providing services to taxonomists for standard genome sequencing and annotation.</title>
        <authorList>
            <consortium name="The Broad Institute Genomics Platform"/>
            <consortium name="The Broad Institute Genome Sequencing Center for Infectious Disease"/>
            <person name="Wu L."/>
            <person name="Ma J."/>
        </authorList>
    </citation>
    <scope>NUCLEOTIDE SEQUENCE [LARGE SCALE GENOMIC DNA]</scope>
    <source>
        <strain evidence="3">NBRC 100033</strain>
    </source>
</reference>
<dbReference type="InterPro" id="IPR055705">
    <property type="entry name" value="DUF7281"/>
</dbReference>
<organism evidence="2 3">
    <name type="scientific">Marinospirillum insulare</name>
    <dbReference type="NCBI Taxonomy" id="217169"/>
    <lineage>
        <taxon>Bacteria</taxon>
        <taxon>Pseudomonadati</taxon>
        <taxon>Pseudomonadota</taxon>
        <taxon>Gammaproteobacteria</taxon>
        <taxon>Oceanospirillales</taxon>
        <taxon>Oceanospirillaceae</taxon>
        <taxon>Marinospirillum</taxon>
    </lineage>
</organism>
<feature type="domain" description="DUF7281" evidence="1">
    <location>
        <begin position="122"/>
        <end position="277"/>
    </location>
</feature>
<keyword evidence="3" id="KW-1185">Reference proteome</keyword>
<accession>A0ABQ5ZRU5</accession>
<dbReference type="Pfam" id="PF23947">
    <property type="entry name" value="DUF7281"/>
    <property type="match status" value="1"/>
</dbReference>
<comment type="caution">
    <text evidence="2">The sequence shown here is derived from an EMBL/GenBank/DDBJ whole genome shotgun (WGS) entry which is preliminary data.</text>
</comment>
<evidence type="ECO:0000313" key="2">
    <source>
        <dbReference type="EMBL" id="GLR62874.1"/>
    </source>
</evidence>
<protein>
    <recommendedName>
        <fullName evidence="1">DUF7281 domain-containing protein</fullName>
    </recommendedName>
</protein>
<dbReference type="Proteomes" id="UP001156682">
    <property type="component" value="Unassembled WGS sequence"/>
</dbReference>
<sequence>MLNQPLSARAQAWLRKQEADLKALGSKRIKTKQQAAQEVLSWCQEQDLIAANSLQLVEVKLDKPLLNRIAETQQELEQTSFREDLSNKTRLEQAVLSNQEQKRLGHTPRHNRLLIRLAQPLPTGFNVSAQFLDLRLEELDLSKFTRLLVVENLDCFYELEKFAVTETPEQLVVYRGDKTSSQGSKALRKAWLAANKPAYYFGDFDPAGVKIALAGKTYQSMLLPKLDVLQKMASAAILPNEQLKYLPNLAKQTNLTPEFQNYCQTLHELKALRQQAMQGMDLVAVDIFKP</sequence>
<dbReference type="RefSeq" id="WP_027850353.1">
    <property type="nucleotide sequence ID" value="NZ_BSOR01000006.1"/>
</dbReference>